<dbReference type="PROSITE" id="PS51257">
    <property type="entry name" value="PROKAR_LIPOPROTEIN"/>
    <property type="match status" value="1"/>
</dbReference>
<proteinExistence type="predicted"/>
<organism evidence="1 2">
    <name type="scientific">Vespula germanica</name>
    <name type="common">German yellow jacket</name>
    <name type="synonym">Paravespula germanica</name>
    <dbReference type="NCBI Taxonomy" id="30212"/>
    <lineage>
        <taxon>Eukaryota</taxon>
        <taxon>Metazoa</taxon>
        <taxon>Ecdysozoa</taxon>
        <taxon>Arthropoda</taxon>
        <taxon>Hexapoda</taxon>
        <taxon>Insecta</taxon>
        <taxon>Pterygota</taxon>
        <taxon>Neoptera</taxon>
        <taxon>Endopterygota</taxon>
        <taxon>Hymenoptera</taxon>
        <taxon>Apocrita</taxon>
        <taxon>Aculeata</taxon>
        <taxon>Vespoidea</taxon>
        <taxon>Vespidae</taxon>
        <taxon>Vespinae</taxon>
        <taxon>Vespula</taxon>
    </lineage>
</organism>
<evidence type="ECO:0000313" key="2">
    <source>
        <dbReference type="Proteomes" id="UP000617340"/>
    </source>
</evidence>
<comment type="caution">
    <text evidence="1">The sequence shown here is derived from an EMBL/GenBank/DDBJ whole genome shotgun (WGS) entry which is preliminary data.</text>
</comment>
<evidence type="ECO:0000313" key="1">
    <source>
        <dbReference type="EMBL" id="KAF7383146.1"/>
    </source>
</evidence>
<accession>A0A834JCQ6</accession>
<protein>
    <submittedName>
        <fullName evidence="1">Uncharacterized protein</fullName>
    </submittedName>
</protein>
<gene>
    <name evidence="1" type="ORF">HZH68_014995</name>
</gene>
<dbReference type="EMBL" id="JACSDZ010000019">
    <property type="protein sequence ID" value="KAF7383146.1"/>
    <property type="molecule type" value="Genomic_DNA"/>
</dbReference>
<reference evidence="1" key="1">
    <citation type="journal article" date="2020" name="G3 (Bethesda)">
        <title>High-Quality Assemblies for Three Invasive Social Wasps from the &lt;i&gt;Vespula&lt;/i&gt; Genus.</title>
        <authorList>
            <person name="Harrop T.W.R."/>
            <person name="Guhlin J."/>
            <person name="McLaughlin G.M."/>
            <person name="Permina E."/>
            <person name="Stockwell P."/>
            <person name="Gilligan J."/>
            <person name="Le Lec M.F."/>
            <person name="Gruber M.A.M."/>
            <person name="Quinn O."/>
            <person name="Lovegrove M."/>
            <person name="Duncan E.J."/>
            <person name="Remnant E.J."/>
            <person name="Van Eeckhoven J."/>
            <person name="Graham B."/>
            <person name="Knapp R.A."/>
            <person name="Langford K.W."/>
            <person name="Kronenberg Z."/>
            <person name="Press M.O."/>
            <person name="Eacker S.M."/>
            <person name="Wilson-Rankin E.E."/>
            <person name="Purcell J."/>
            <person name="Lester P.J."/>
            <person name="Dearden P.K."/>
        </authorList>
    </citation>
    <scope>NUCLEOTIDE SEQUENCE</scope>
    <source>
        <strain evidence="1">Linc-1</strain>
    </source>
</reference>
<name>A0A834JCQ6_VESGE</name>
<dbReference type="Proteomes" id="UP000617340">
    <property type="component" value="Unassembled WGS sequence"/>
</dbReference>
<sequence length="129" mass="14975">MKSVLIVCVLNGCVLIASCLFGTVLLRSSRSPSPLSFSSKTQYTLSCTPIRTYTFINIEIKSQKISKWTDMWDDTLCMVNFYKCLLSSIFQSFEHEYTVYVDCLHNPIQKKFYYLSMDIDKLMNSMDEK</sequence>
<dbReference type="AlphaFoldDB" id="A0A834JCQ6"/>
<keyword evidence="2" id="KW-1185">Reference proteome</keyword>